<proteinExistence type="predicted"/>
<accession>A0AAW7ZAR5</accession>
<organism evidence="2 3">
    <name type="scientific">Desulforamulus aquiferis</name>
    <dbReference type="NCBI Taxonomy" id="1397668"/>
    <lineage>
        <taxon>Bacteria</taxon>
        <taxon>Bacillati</taxon>
        <taxon>Bacillota</taxon>
        <taxon>Clostridia</taxon>
        <taxon>Eubacteriales</taxon>
        <taxon>Peptococcaceae</taxon>
        <taxon>Desulforamulus</taxon>
    </lineage>
</organism>
<reference evidence="2" key="1">
    <citation type="journal article" date="2023" name="J. Hazard. Mater.">
        <title>Anaerobic biodegradation of pyrene and benzo[a]pyrene by a new sulfate-reducing Desulforamulus aquiferis strain DSA.</title>
        <authorList>
            <person name="Zhang Z."/>
            <person name="Sun J."/>
            <person name="Gong X."/>
            <person name="Wang C."/>
            <person name="Wang H."/>
        </authorList>
    </citation>
    <scope>NUCLEOTIDE SEQUENCE</scope>
    <source>
        <strain evidence="2">DSA</strain>
    </source>
</reference>
<name>A0AAW7ZAR5_9FIRM</name>
<evidence type="ECO:0000313" key="3">
    <source>
        <dbReference type="Proteomes" id="UP001172911"/>
    </source>
</evidence>
<sequence>MEEIKDIAKEILQAILPIAVLVVIFQLILFEEPGLMIAQFLIGVLMVSIGLGLFLLGVKVGLLPLGEIIGSELPQRGSFVLIILFTFFLGIAVTVAEPDVRVLAAQIDIVSAGEVSKNILITFVAIGVAIFMAIAVARLLLGIPISYILVGGYLLVFALSLYVPPHFVPISFDSGGVTTGPMTVPFILALGVGLTSVLGGKSTMSDSFGYVALASIGPVMAVMILGVIYA</sequence>
<keyword evidence="1" id="KW-0472">Membrane</keyword>
<feature type="transmembrane region" description="Helical" evidence="1">
    <location>
        <begin position="207"/>
        <end position="229"/>
    </location>
</feature>
<dbReference type="RefSeq" id="WP_304541871.1">
    <property type="nucleotide sequence ID" value="NZ_JARPTC010000007.1"/>
</dbReference>
<feature type="transmembrane region" description="Helical" evidence="1">
    <location>
        <begin position="36"/>
        <end position="58"/>
    </location>
</feature>
<evidence type="ECO:0000313" key="2">
    <source>
        <dbReference type="EMBL" id="MDO7786767.1"/>
    </source>
</evidence>
<dbReference type="EMBL" id="JARPTC010000007">
    <property type="protein sequence ID" value="MDO7786767.1"/>
    <property type="molecule type" value="Genomic_DNA"/>
</dbReference>
<evidence type="ECO:0000256" key="1">
    <source>
        <dbReference type="SAM" id="Phobius"/>
    </source>
</evidence>
<dbReference type="Proteomes" id="UP001172911">
    <property type="component" value="Unassembled WGS sequence"/>
</dbReference>
<dbReference type="Pfam" id="PF07556">
    <property type="entry name" value="DUF1538"/>
    <property type="match status" value="1"/>
</dbReference>
<keyword evidence="1" id="KW-0812">Transmembrane</keyword>
<keyword evidence="3" id="KW-1185">Reference proteome</keyword>
<comment type="caution">
    <text evidence="2">The sequence shown here is derived from an EMBL/GenBank/DDBJ whole genome shotgun (WGS) entry which is preliminary data.</text>
</comment>
<protein>
    <submittedName>
        <fullName evidence="2">DUF1538 domain-containing protein</fullName>
    </submittedName>
</protein>
<dbReference type="InterPro" id="IPR011435">
    <property type="entry name" value="UmpAB"/>
</dbReference>
<feature type="transmembrane region" description="Helical" evidence="1">
    <location>
        <begin position="119"/>
        <end position="140"/>
    </location>
</feature>
<feature type="transmembrane region" description="Helical" evidence="1">
    <location>
        <begin position="183"/>
        <end position="200"/>
    </location>
</feature>
<gene>
    <name evidence="2" type="ORF">P6N53_05975</name>
</gene>
<feature type="transmembrane region" description="Helical" evidence="1">
    <location>
        <begin position="12"/>
        <end position="30"/>
    </location>
</feature>
<feature type="transmembrane region" description="Helical" evidence="1">
    <location>
        <begin position="79"/>
        <end position="96"/>
    </location>
</feature>
<feature type="transmembrane region" description="Helical" evidence="1">
    <location>
        <begin position="147"/>
        <end position="163"/>
    </location>
</feature>
<keyword evidence="1" id="KW-1133">Transmembrane helix</keyword>
<reference evidence="2" key="2">
    <citation type="submission" date="2023-03" db="EMBL/GenBank/DDBJ databases">
        <authorList>
            <person name="Zhang Z."/>
        </authorList>
    </citation>
    <scope>NUCLEOTIDE SEQUENCE</scope>
    <source>
        <strain evidence="2">DSA</strain>
    </source>
</reference>
<dbReference type="AlphaFoldDB" id="A0AAW7ZAR5"/>